<feature type="region of interest" description="Disordered" evidence="1">
    <location>
        <begin position="146"/>
        <end position="177"/>
    </location>
</feature>
<sequence>MGKERAYIKIYKDPLLNIGKDSVYSQPRYCYSTEETSLVDGVLFWEFPKIFEVSETTKFDFRLKRTRAYKWKNDEIGHSEFRLSDQKFSMEESHRLPLKGVTRLPYDPIEGKYIVEVGTLNIKVELLEPVQRNCIKKFYVDLENDRNRPDSNRINREAGEERSTDENDFDEGLVQPFESNKNMITELHVDLENDRNRKQATNVPQMKMITMRD</sequence>
<dbReference type="AlphaFoldDB" id="A0AA88HRE0"/>
<evidence type="ECO:0000313" key="3">
    <source>
        <dbReference type="Proteomes" id="UP001187531"/>
    </source>
</evidence>
<feature type="compositionally biased region" description="Basic and acidic residues" evidence="1">
    <location>
        <begin position="146"/>
        <end position="165"/>
    </location>
</feature>
<keyword evidence="3" id="KW-1185">Reference proteome</keyword>
<proteinExistence type="predicted"/>
<dbReference type="EMBL" id="JAVRJZ010000013">
    <property type="protein sequence ID" value="KAK2714275.1"/>
    <property type="molecule type" value="Genomic_DNA"/>
</dbReference>
<evidence type="ECO:0000313" key="2">
    <source>
        <dbReference type="EMBL" id="KAK2714275.1"/>
    </source>
</evidence>
<gene>
    <name evidence="2" type="ORF">QYM36_008737</name>
</gene>
<name>A0AA88HRE0_ARTSF</name>
<reference evidence="2" key="1">
    <citation type="submission" date="2023-07" db="EMBL/GenBank/DDBJ databases">
        <title>Chromosome-level genome assembly of Artemia franciscana.</title>
        <authorList>
            <person name="Jo E."/>
        </authorList>
    </citation>
    <scope>NUCLEOTIDE SEQUENCE</scope>
    <source>
        <tissue evidence="2">Whole body</tissue>
    </source>
</reference>
<accession>A0AA88HRE0</accession>
<dbReference type="Proteomes" id="UP001187531">
    <property type="component" value="Unassembled WGS sequence"/>
</dbReference>
<organism evidence="2 3">
    <name type="scientific">Artemia franciscana</name>
    <name type="common">Brine shrimp</name>
    <name type="synonym">Artemia sanfranciscana</name>
    <dbReference type="NCBI Taxonomy" id="6661"/>
    <lineage>
        <taxon>Eukaryota</taxon>
        <taxon>Metazoa</taxon>
        <taxon>Ecdysozoa</taxon>
        <taxon>Arthropoda</taxon>
        <taxon>Crustacea</taxon>
        <taxon>Branchiopoda</taxon>
        <taxon>Anostraca</taxon>
        <taxon>Artemiidae</taxon>
        <taxon>Artemia</taxon>
    </lineage>
</organism>
<evidence type="ECO:0000256" key="1">
    <source>
        <dbReference type="SAM" id="MobiDB-lite"/>
    </source>
</evidence>
<comment type="caution">
    <text evidence="2">The sequence shown here is derived from an EMBL/GenBank/DDBJ whole genome shotgun (WGS) entry which is preliminary data.</text>
</comment>
<protein>
    <submittedName>
        <fullName evidence="2">Uncharacterized protein</fullName>
    </submittedName>
</protein>